<evidence type="ECO:0000313" key="2">
    <source>
        <dbReference type="Proteomes" id="UP000325440"/>
    </source>
</evidence>
<dbReference type="Proteomes" id="UP000325440">
    <property type="component" value="Unassembled WGS sequence"/>
</dbReference>
<dbReference type="EMBL" id="CABPRJ010000010">
    <property type="protein sequence ID" value="VVC25249.1"/>
    <property type="molecule type" value="Genomic_DNA"/>
</dbReference>
<gene>
    <name evidence="1" type="ORF">CINCED_3A021834</name>
</gene>
<proteinExistence type="predicted"/>
<accession>A0A5E4M3R5</accession>
<dbReference type="AlphaFoldDB" id="A0A5E4M3R5"/>
<dbReference type="OrthoDB" id="6615313at2759"/>
<keyword evidence="2" id="KW-1185">Reference proteome</keyword>
<name>A0A5E4M3R5_9HEMI</name>
<reference evidence="1 2" key="1">
    <citation type="submission" date="2019-08" db="EMBL/GenBank/DDBJ databases">
        <authorList>
            <person name="Alioto T."/>
            <person name="Alioto T."/>
            <person name="Gomez Garrido J."/>
        </authorList>
    </citation>
    <scope>NUCLEOTIDE SEQUENCE [LARGE SCALE GENOMIC DNA]</scope>
</reference>
<organism evidence="1 2">
    <name type="scientific">Cinara cedri</name>
    <dbReference type="NCBI Taxonomy" id="506608"/>
    <lineage>
        <taxon>Eukaryota</taxon>
        <taxon>Metazoa</taxon>
        <taxon>Ecdysozoa</taxon>
        <taxon>Arthropoda</taxon>
        <taxon>Hexapoda</taxon>
        <taxon>Insecta</taxon>
        <taxon>Pterygota</taxon>
        <taxon>Neoptera</taxon>
        <taxon>Paraneoptera</taxon>
        <taxon>Hemiptera</taxon>
        <taxon>Sternorrhyncha</taxon>
        <taxon>Aphidomorpha</taxon>
        <taxon>Aphidoidea</taxon>
        <taxon>Aphididae</taxon>
        <taxon>Lachninae</taxon>
        <taxon>Cinara</taxon>
    </lineage>
</organism>
<protein>
    <submittedName>
        <fullName evidence="1">Uncharacterized protein</fullName>
    </submittedName>
</protein>
<sequence>MSSATLDIQCVLRTDNKYLIKEISIVDTDTWATQHWILRNSQSAQNGKIRNTNKWLKRNFHNIPVEYGDVEYEELDRILNSLKFDHIYVKGEQKQKMIIDFIPQVNVYYLWKPIYIKTLYSLSQERTGRLCACLPLHIT</sequence>
<evidence type="ECO:0000313" key="1">
    <source>
        <dbReference type="EMBL" id="VVC25249.1"/>
    </source>
</evidence>